<dbReference type="Proteomes" id="UP000261540">
    <property type="component" value="Unplaced"/>
</dbReference>
<reference evidence="4" key="2">
    <citation type="submission" date="2025-09" db="UniProtKB">
        <authorList>
            <consortium name="Ensembl"/>
        </authorList>
    </citation>
    <scope>IDENTIFICATION</scope>
</reference>
<evidence type="ECO:0000259" key="3">
    <source>
        <dbReference type="SMART" id="SM00199"/>
    </source>
</evidence>
<dbReference type="CTD" id="795788"/>
<organism evidence="4 5">
    <name type="scientific">Paramormyrops kingsleyae</name>
    <dbReference type="NCBI Taxonomy" id="1676925"/>
    <lineage>
        <taxon>Eukaryota</taxon>
        <taxon>Metazoa</taxon>
        <taxon>Chordata</taxon>
        <taxon>Craniata</taxon>
        <taxon>Vertebrata</taxon>
        <taxon>Euteleostomi</taxon>
        <taxon>Actinopterygii</taxon>
        <taxon>Neopterygii</taxon>
        <taxon>Teleostei</taxon>
        <taxon>Osteoglossocephala</taxon>
        <taxon>Osteoglossomorpha</taxon>
        <taxon>Osteoglossiformes</taxon>
        <taxon>Mormyridae</taxon>
        <taxon>Paramormyrops</taxon>
    </lineage>
</organism>
<dbReference type="SUPFAM" id="SSF54117">
    <property type="entry name" value="Interleukin 8-like chemokines"/>
    <property type="match status" value="1"/>
</dbReference>
<dbReference type="PANTHER" id="PTHR12015">
    <property type="entry name" value="SMALL INDUCIBLE CYTOKINE A"/>
    <property type="match status" value="1"/>
</dbReference>
<dbReference type="InterPro" id="IPR039809">
    <property type="entry name" value="Chemokine_b/g/d"/>
</dbReference>
<dbReference type="KEGG" id="pki:111860419"/>
<keyword evidence="5" id="KW-1185">Reference proteome</keyword>
<feature type="chain" id="PRO_5017466976" evidence="2">
    <location>
        <begin position="21"/>
        <end position="98"/>
    </location>
</feature>
<dbReference type="GO" id="GO:0006955">
    <property type="term" value="P:immune response"/>
    <property type="evidence" value="ECO:0007669"/>
    <property type="project" value="InterPro"/>
</dbReference>
<keyword evidence="1" id="KW-0202">Cytokine</keyword>
<keyword evidence="2" id="KW-0732">Signal</keyword>
<accession>A0A3B3SAD3</accession>
<dbReference type="AlphaFoldDB" id="A0A3B3SAD3"/>
<dbReference type="GO" id="GO:0005615">
    <property type="term" value="C:extracellular space"/>
    <property type="evidence" value="ECO:0007669"/>
    <property type="project" value="UniProtKB-KW"/>
</dbReference>
<dbReference type="STRING" id="1676925.ENSPKIP00000026966"/>
<evidence type="ECO:0000313" key="5">
    <source>
        <dbReference type="Proteomes" id="UP000261540"/>
    </source>
</evidence>
<dbReference type="Gene3D" id="2.40.50.40">
    <property type="match status" value="1"/>
</dbReference>
<dbReference type="Ensembl" id="ENSPKIT00000007728.1">
    <property type="protein sequence ID" value="ENSPKIP00000026966.1"/>
    <property type="gene ID" value="ENSPKIG00000009232.1"/>
</dbReference>
<dbReference type="InterPro" id="IPR036048">
    <property type="entry name" value="Interleukin_8-like_sf"/>
</dbReference>
<feature type="signal peptide" evidence="2">
    <location>
        <begin position="1"/>
        <end position="20"/>
    </location>
</feature>
<evidence type="ECO:0000256" key="2">
    <source>
        <dbReference type="SAM" id="SignalP"/>
    </source>
</evidence>
<dbReference type="Pfam" id="PF00048">
    <property type="entry name" value="IL8"/>
    <property type="match status" value="1"/>
</dbReference>
<dbReference type="SMART" id="SM00199">
    <property type="entry name" value="SCY"/>
    <property type="match status" value="1"/>
</dbReference>
<dbReference type="InterPro" id="IPR001811">
    <property type="entry name" value="Chemokine_IL8-like_dom"/>
</dbReference>
<name>A0A3B3SAD3_9TELE</name>
<dbReference type="PANTHER" id="PTHR12015:SF186">
    <property type="entry name" value="C-C MOTIF CHEMOKINE 21-LIKE-RELATED"/>
    <property type="match status" value="1"/>
</dbReference>
<feature type="domain" description="Chemokine interleukin-8-like" evidence="3">
    <location>
        <begin position="24"/>
        <end position="89"/>
    </location>
</feature>
<evidence type="ECO:0000256" key="1">
    <source>
        <dbReference type="ARBA" id="ARBA00022514"/>
    </source>
</evidence>
<dbReference type="OrthoDB" id="9930747at2759"/>
<protein>
    <submittedName>
        <fullName evidence="4">C-C motif chemokine 21-like</fullName>
    </submittedName>
</protein>
<dbReference type="GO" id="GO:0008009">
    <property type="term" value="F:chemokine activity"/>
    <property type="evidence" value="ECO:0007669"/>
    <property type="project" value="InterPro"/>
</dbReference>
<evidence type="ECO:0000313" key="4">
    <source>
        <dbReference type="Ensembl" id="ENSPKIP00000026966.1"/>
    </source>
</evidence>
<proteinExistence type="predicted"/>
<dbReference type="GeneTree" id="ENSGT00900000141362"/>
<reference evidence="4" key="1">
    <citation type="submission" date="2025-08" db="UniProtKB">
        <authorList>
            <consortium name="Ensembl"/>
        </authorList>
    </citation>
    <scope>IDENTIFICATION</scope>
</reference>
<sequence length="98" mass="11490">MKFSVLFCILLFTCLYLTLAQGSYENCCLKYVKSIRKATRRHVVEYRRQETDGGCNLPAIVFKVNYKGKWKQICADPNKDWVKSLIETIDKSIRQAKY</sequence>
<dbReference type="CDD" id="cd00169">
    <property type="entry name" value="Chemokine"/>
    <property type="match status" value="1"/>
</dbReference>